<feature type="compositionally biased region" description="Acidic residues" evidence="4">
    <location>
        <begin position="182"/>
        <end position="207"/>
    </location>
</feature>
<comment type="subcellular location">
    <subcellularLocation>
        <location evidence="1">Nucleus</location>
        <location evidence="1">Nucleolus</location>
    </subcellularLocation>
</comment>
<keyword evidence="3" id="KW-0539">Nucleus</keyword>
<dbReference type="Gene3D" id="1.25.40.180">
    <property type="match status" value="1"/>
</dbReference>
<protein>
    <recommendedName>
        <fullName evidence="5">MI domain-containing protein</fullName>
    </recommendedName>
</protein>
<feature type="compositionally biased region" description="Basic and acidic residues" evidence="4">
    <location>
        <begin position="68"/>
        <end position="77"/>
    </location>
</feature>
<gene>
    <name evidence="6" type="ORF">EV420DRAFT_1634130</name>
</gene>
<evidence type="ECO:0000256" key="3">
    <source>
        <dbReference type="ARBA" id="ARBA00023242"/>
    </source>
</evidence>
<feature type="compositionally biased region" description="Basic residues" evidence="4">
    <location>
        <begin position="106"/>
        <end position="115"/>
    </location>
</feature>
<dbReference type="InterPro" id="IPR003891">
    <property type="entry name" value="Initiation_fac_eIF4g_MI"/>
</dbReference>
<feature type="region of interest" description="Disordered" evidence="4">
    <location>
        <begin position="1"/>
        <end position="141"/>
    </location>
</feature>
<comment type="caution">
    <text evidence="6">The sequence shown here is derived from an EMBL/GenBank/DDBJ whole genome shotgun (WGS) entry which is preliminary data.</text>
</comment>
<dbReference type="Pfam" id="PF02854">
    <property type="entry name" value="MIF4G"/>
    <property type="match status" value="1"/>
</dbReference>
<dbReference type="PANTHER" id="PTHR18034:SF4">
    <property type="entry name" value="NUCLEOLAR MIF4G DOMAIN-CONTAINING PROTEIN 1"/>
    <property type="match status" value="1"/>
</dbReference>
<feature type="compositionally biased region" description="Basic and acidic residues" evidence="4">
    <location>
        <begin position="39"/>
        <end position="49"/>
    </location>
</feature>
<dbReference type="SMART" id="SM00543">
    <property type="entry name" value="MIF4G"/>
    <property type="match status" value="1"/>
</dbReference>
<dbReference type="Pfam" id="PF02847">
    <property type="entry name" value="MA3"/>
    <property type="match status" value="1"/>
</dbReference>
<accession>A0AA39NQ20</accession>
<evidence type="ECO:0000313" key="7">
    <source>
        <dbReference type="Proteomes" id="UP001175211"/>
    </source>
</evidence>
<dbReference type="PROSITE" id="PS51366">
    <property type="entry name" value="MI"/>
    <property type="match status" value="1"/>
</dbReference>
<feature type="region of interest" description="Disordered" evidence="4">
    <location>
        <begin position="146"/>
        <end position="165"/>
    </location>
</feature>
<evidence type="ECO:0000256" key="1">
    <source>
        <dbReference type="ARBA" id="ARBA00004604"/>
    </source>
</evidence>
<feature type="compositionally biased region" description="Basic and acidic residues" evidence="4">
    <location>
        <begin position="150"/>
        <end position="160"/>
    </location>
</feature>
<feature type="compositionally biased region" description="Polar residues" evidence="4">
    <location>
        <begin position="1"/>
        <end position="25"/>
    </location>
</feature>
<dbReference type="GO" id="GO:0005730">
    <property type="term" value="C:nucleolus"/>
    <property type="evidence" value="ECO:0007669"/>
    <property type="project" value="UniProtKB-SubCell"/>
</dbReference>
<evidence type="ECO:0000256" key="4">
    <source>
        <dbReference type="SAM" id="MobiDB-lite"/>
    </source>
</evidence>
<dbReference type="GO" id="GO:0003723">
    <property type="term" value="F:RNA binding"/>
    <property type="evidence" value="ECO:0007669"/>
    <property type="project" value="InterPro"/>
</dbReference>
<evidence type="ECO:0000313" key="6">
    <source>
        <dbReference type="EMBL" id="KAK0469713.1"/>
    </source>
</evidence>
<dbReference type="GeneID" id="85359823"/>
<evidence type="ECO:0000259" key="5">
    <source>
        <dbReference type="PROSITE" id="PS51366"/>
    </source>
</evidence>
<dbReference type="AlphaFoldDB" id="A0AA39NQ20"/>
<proteinExistence type="inferred from homology"/>
<dbReference type="InterPro" id="IPR016024">
    <property type="entry name" value="ARM-type_fold"/>
</dbReference>
<dbReference type="SMART" id="SM00544">
    <property type="entry name" value="MA3"/>
    <property type="match status" value="1"/>
</dbReference>
<dbReference type="Proteomes" id="UP001175211">
    <property type="component" value="Unassembled WGS sequence"/>
</dbReference>
<feature type="domain" description="MI" evidence="5">
    <location>
        <begin position="587"/>
        <end position="728"/>
    </location>
</feature>
<dbReference type="SUPFAM" id="SSF48371">
    <property type="entry name" value="ARM repeat"/>
    <property type="match status" value="1"/>
</dbReference>
<organism evidence="6 7">
    <name type="scientific">Armillaria tabescens</name>
    <name type="common">Ringless honey mushroom</name>
    <name type="synonym">Agaricus tabescens</name>
    <dbReference type="NCBI Taxonomy" id="1929756"/>
    <lineage>
        <taxon>Eukaryota</taxon>
        <taxon>Fungi</taxon>
        <taxon>Dikarya</taxon>
        <taxon>Basidiomycota</taxon>
        <taxon>Agaricomycotina</taxon>
        <taxon>Agaricomycetes</taxon>
        <taxon>Agaricomycetidae</taxon>
        <taxon>Agaricales</taxon>
        <taxon>Marasmiineae</taxon>
        <taxon>Physalacriaceae</taxon>
        <taxon>Desarmillaria</taxon>
    </lineage>
</organism>
<feature type="region of interest" description="Disordered" evidence="4">
    <location>
        <begin position="172"/>
        <end position="273"/>
    </location>
</feature>
<dbReference type="InterPro" id="IPR050781">
    <property type="entry name" value="CWC22_splicing_factor"/>
</dbReference>
<dbReference type="PANTHER" id="PTHR18034">
    <property type="entry name" value="CELL CYCLE CONTROL PROTEIN CWF22-RELATED"/>
    <property type="match status" value="1"/>
</dbReference>
<name>A0AA39NQ20_ARMTA</name>
<comment type="similarity">
    <text evidence="2">Belongs to the CWC22 family.</text>
</comment>
<evidence type="ECO:0000256" key="2">
    <source>
        <dbReference type="ARBA" id="ARBA00006856"/>
    </source>
</evidence>
<feature type="compositionally biased region" description="Acidic residues" evidence="4">
    <location>
        <begin position="214"/>
        <end position="230"/>
    </location>
</feature>
<feature type="compositionally biased region" description="Polar residues" evidence="4">
    <location>
        <begin position="91"/>
        <end position="105"/>
    </location>
</feature>
<reference evidence="6" key="1">
    <citation type="submission" date="2023-06" db="EMBL/GenBank/DDBJ databases">
        <authorList>
            <consortium name="Lawrence Berkeley National Laboratory"/>
            <person name="Ahrendt S."/>
            <person name="Sahu N."/>
            <person name="Indic B."/>
            <person name="Wong-Bajracharya J."/>
            <person name="Merenyi Z."/>
            <person name="Ke H.-M."/>
            <person name="Monk M."/>
            <person name="Kocsube S."/>
            <person name="Drula E."/>
            <person name="Lipzen A."/>
            <person name="Balint B."/>
            <person name="Henrissat B."/>
            <person name="Andreopoulos B."/>
            <person name="Martin F.M."/>
            <person name="Harder C.B."/>
            <person name="Rigling D."/>
            <person name="Ford K.L."/>
            <person name="Foster G.D."/>
            <person name="Pangilinan J."/>
            <person name="Papanicolaou A."/>
            <person name="Barry K."/>
            <person name="LaButti K."/>
            <person name="Viragh M."/>
            <person name="Koriabine M."/>
            <person name="Yan M."/>
            <person name="Riley R."/>
            <person name="Champramary S."/>
            <person name="Plett K.L."/>
            <person name="Tsai I.J."/>
            <person name="Slot J."/>
            <person name="Sipos G."/>
            <person name="Plett J."/>
            <person name="Nagy L.G."/>
            <person name="Grigoriev I.V."/>
        </authorList>
    </citation>
    <scope>NUCLEOTIDE SEQUENCE</scope>
    <source>
        <strain evidence="6">CCBAS 213</strain>
    </source>
</reference>
<dbReference type="EMBL" id="JAUEPS010000001">
    <property type="protein sequence ID" value="KAK0469713.1"/>
    <property type="molecule type" value="Genomic_DNA"/>
</dbReference>
<dbReference type="RefSeq" id="XP_060339506.1">
    <property type="nucleotide sequence ID" value="XM_060476275.1"/>
</dbReference>
<keyword evidence="7" id="KW-1185">Reference proteome</keyword>
<sequence>MSSRTKNTTRLPASILEQINGTSGNDEPRRRKHSKPTLSRKESRKQERYAKKHNKATHFSGGPRAPKRPAEEELHDSTKHKKPRLEPIPNSAKTVVTDAPSSTTRKVNKPLKKPRTPLEKLAGGPTAKVQPRTSKETEEDRYIAYLESKLGTKDKRKSGEDDGLNDLLEFTSTIGMNARDDEHDDESDVNLEDDSEDDAQETPDEELELKSPDESEDTPEDVSGEEDEYEEWHGINSSPSDSREDGGQAAETPTVSRYIPPHLRHAQTSENDSEEVIKLKRNLKGLLNRMSEQNLSSILDDVEEQYRKHRRHDVTSTITALIIDGISSHSSLLDSYVVLHAAFVSSLHKIVGIEFAAYFIQTLVSSYEKYHQTIGSDPSTEVEEETKGKECSNLIVLLSELYNFQVISCILIFDIIRGILESKFSEFNVELLLKMLRSSGQQLRQDDPSALKSITEIVQKKLSEIGEKPSSRTLFMVETLTNLKNNKVKKLATQNQGGEAVERMKKFLSALSKKRHVAANEPLRVSLADLHSAESKGKWWLVGAAWGGDPLVDRQETQKEAVSGASSVASSNNALLKLARKQGMNTDIRRSIFVVLMSSEDYVDACDRLSQLNLSEVQQREIIRVLLHCCGNEKTYNPYYTLVCQHLCRSSHSYKVTLQFCLWDFLRDLGEEEVGGAEVIKSIKESGGHKSFDLKSISSTRLRNVAKAYAWWISKDCVTLAILKPVDFTLLKPQTKRFMGEMLSQLFISTQTSSPLIGSNAKTLLTARDRAAIEEVFIKATRVQNLAMGLVYFLSNITQDDKTNDEAEEKFVRWAIEVAKDTLRTGVDVVPNL</sequence>
<dbReference type="InterPro" id="IPR003890">
    <property type="entry name" value="MIF4G-like_typ-3"/>
</dbReference>
<dbReference type="GO" id="GO:0042274">
    <property type="term" value="P:ribosomal small subunit biogenesis"/>
    <property type="evidence" value="ECO:0007669"/>
    <property type="project" value="TreeGrafter"/>
</dbReference>